<comment type="caution">
    <text evidence="1">The sequence shown here is derived from an EMBL/GenBank/DDBJ whole genome shotgun (WGS) entry which is preliminary data.</text>
</comment>
<evidence type="ECO:0000313" key="1">
    <source>
        <dbReference type="EMBL" id="KAG0422362.1"/>
    </source>
</evidence>
<reference evidence="1 2" key="1">
    <citation type="journal article" date="2020" name="Cell">
        <title>Large-Scale Comparative Analyses of Tick Genomes Elucidate Their Genetic Diversity and Vector Capacities.</title>
        <authorList>
            <consortium name="Tick Genome and Microbiome Consortium (TIGMIC)"/>
            <person name="Jia N."/>
            <person name="Wang J."/>
            <person name="Shi W."/>
            <person name="Du L."/>
            <person name="Sun Y."/>
            <person name="Zhan W."/>
            <person name="Jiang J.F."/>
            <person name="Wang Q."/>
            <person name="Zhang B."/>
            <person name="Ji P."/>
            <person name="Bell-Sakyi L."/>
            <person name="Cui X.M."/>
            <person name="Yuan T.T."/>
            <person name="Jiang B.G."/>
            <person name="Yang W.F."/>
            <person name="Lam T.T."/>
            <person name="Chang Q.C."/>
            <person name="Ding S.J."/>
            <person name="Wang X.J."/>
            <person name="Zhu J.G."/>
            <person name="Ruan X.D."/>
            <person name="Zhao L."/>
            <person name="Wei J.T."/>
            <person name="Ye R.Z."/>
            <person name="Que T.C."/>
            <person name="Du C.H."/>
            <person name="Zhou Y.H."/>
            <person name="Cheng J.X."/>
            <person name="Dai P.F."/>
            <person name="Guo W.B."/>
            <person name="Han X.H."/>
            <person name="Huang E.J."/>
            <person name="Li L.F."/>
            <person name="Wei W."/>
            <person name="Gao Y.C."/>
            <person name="Liu J.Z."/>
            <person name="Shao H.Z."/>
            <person name="Wang X."/>
            <person name="Wang C.C."/>
            <person name="Yang T.C."/>
            <person name="Huo Q.B."/>
            <person name="Li W."/>
            <person name="Chen H.Y."/>
            <person name="Chen S.E."/>
            <person name="Zhou L.G."/>
            <person name="Ni X.B."/>
            <person name="Tian J.H."/>
            <person name="Sheng Y."/>
            <person name="Liu T."/>
            <person name="Pan Y.S."/>
            <person name="Xia L.Y."/>
            <person name="Li J."/>
            <person name="Zhao F."/>
            <person name="Cao W.C."/>
        </authorList>
    </citation>
    <scope>NUCLEOTIDE SEQUENCE [LARGE SCALE GENOMIC DNA]</scope>
    <source>
        <strain evidence="1">Iper-2018</strain>
    </source>
</reference>
<protein>
    <submittedName>
        <fullName evidence="1">Uncharacterized protein</fullName>
    </submittedName>
</protein>
<dbReference type="EMBL" id="JABSTQ010010243">
    <property type="protein sequence ID" value="KAG0422362.1"/>
    <property type="molecule type" value="Genomic_DNA"/>
</dbReference>
<keyword evidence="2" id="KW-1185">Reference proteome</keyword>
<evidence type="ECO:0000313" key="2">
    <source>
        <dbReference type="Proteomes" id="UP000805193"/>
    </source>
</evidence>
<proteinExistence type="predicted"/>
<accession>A0AC60PMZ8</accession>
<name>A0AC60PMZ8_IXOPE</name>
<dbReference type="Proteomes" id="UP000805193">
    <property type="component" value="Unassembled WGS sequence"/>
</dbReference>
<organism evidence="1 2">
    <name type="scientific">Ixodes persulcatus</name>
    <name type="common">Taiga tick</name>
    <dbReference type="NCBI Taxonomy" id="34615"/>
    <lineage>
        <taxon>Eukaryota</taxon>
        <taxon>Metazoa</taxon>
        <taxon>Ecdysozoa</taxon>
        <taxon>Arthropoda</taxon>
        <taxon>Chelicerata</taxon>
        <taxon>Arachnida</taxon>
        <taxon>Acari</taxon>
        <taxon>Parasitiformes</taxon>
        <taxon>Ixodida</taxon>
        <taxon>Ixodoidea</taxon>
        <taxon>Ixodidae</taxon>
        <taxon>Ixodinae</taxon>
        <taxon>Ixodes</taxon>
    </lineage>
</organism>
<sequence>MMAELQGILRVEVEKRVDLQAQWEEMKRESTATVVPIDQGARKQGASSAGTKEVPRTYSEAAQKEKETAGLVEPNLLPVVNGGGSNVVPGEGGQPSAGRRVLVVGDSNVARIVEGVLGKVKEDKRVRVEAQPGKYMVDAIAKAEEVLWDSMEGENLVLIHAGLNDVLNGRSQNLGKKKKIEAGLGKLRALFGPFRRLLGYQVAVSMTARSFVQETIEKNPVVIFSKSYCPYCKMAKEVFVDIKAPFLTVELDDRPDADEIQEVLREMTGAATVPRVFVGKQCIGGGTDVKKMHKDKALEPLLKKAGVLK</sequence>
<gene>
    <name evidence="1" type="ORF">HPB47_001806</name>
</gene>